<gene>
    <name evidence="1" type="ORF">MPEBLZ_01603</name>
</gene>
<dbReference type="Proteomes" id="UP000050360">
    <property type="component" value="Unassembled WGS sequence"/>
</dbReference>
<dbReference type="AlphaFoldDB" id="A0A0P8CKZ8"/>
<comment type="caution">
    <text evidence="1">The sequence shown here is derived from an EMBL/GenBank/DDBJ whole genome shotgun (WGS) entry which is preliminary data.</text>
</comment>
<dbReference type="EMBL" id="LKCM01000125">
    <property type="protein sequence ID" value="KPQ43822.1"/>
    <property type="molecule type" value="Genomic_DNA"/>
</dbReference>
<accession>A0A0P8CKZ8</accession>
<evidence type="ECO:0000313" key="1">
    <source>
        <dbReference type="EMBL" id="KPQ43822.1"/>
    </source>
</evidence>
<sequence>MLETLTFGYLLSNILMNMAGARSDAAAKKAYDLFLERLKNGGKPVNNDLKKAIRRSFVKALLDISKDCYDEFNQKNKK</sequence>
<reference evidence="1 2" key="1">
    <citation type="submission" date="2015-09" db="EMBL/GenBank/DDBJ databases">
        <title>A metagenomics-based metabolic model of nitrate-dependent anaerobic oxidation of methane by Methanoperedens-like archaea.</title>
        <authorList>
            <person name="Arshad A."/>
            <person name="Speth D.R."/>
            <person name="De Graaf R.M."/>
            <person name="Op Den Camp H.J."/>
            <person name="Jetten M.S."/>
            <person name="Welte C.U."/>
        </authorList>
    </citation>
    <scope>NUCLEOTIDE SEQUENCE [LARGE SCALE GENOMIC DNA]</scope>
</reference>
<proteinExistence type="predicted"/>
<evidence type="ECO:0000313" key="2">
    <source>
        <dbReference type="Proteomes" id="UP000050360"/>
    </source>
</evidence>
<protein>
    <submittedName>
        <fullName evidence="1">Uncharacterized protein</fullName>
    </submittedName>
</protein>
<organism evidence="1 2">
    <name type="scientific">Candidatus Methanoperedens nitratireducens</name>
    <dbReference type="NCBI Taxonomy" id="1392998"/>
    <lineage>
        <taxon>Archaea</taxon>
        <taxon>Methanobacteriati</taxon>
        <taxon>Methanobacteriota</taxon>
        <taxon>Stenosarchaea group</taxon>
        <taxon>Methanomicrobia</taxon>
        <taxon>Methanosarcinales</taxon>
        <taxon>ANME-2 cluster</taxon>
        <taxon>Candidatus Methanoperedentaceae</taxon>
        <taxon>Candidatus Methanoperedens</taxon>
    </lineage>
</organism>
<name>A0A0P8CKZ8_9EURY</name>